<dbReference type="InterPro" id="IPR036097">
    <property type="entry name" value="HisK_dim/P_sf"/>
</dbReference>
<evidence type="ECO:0000256" key="6">
    <source>
        <dbReference type="ARBA" id="ARBA00022692"/>
    </source>
</evidence>
<evidence type="ECO:0000259" key="13">
    <source>
        <dbReference type="PROSITE" id="PS50885"/>
    </source>
</evidence>
<evidence type="ECO:0000256" key="10">
    <source>
        <dbReference type="ARBA" id="ARBA00023136"/>
    </source>
</evidence>
<evidence type="ECO:0000256" key="7">
    <source>
        <dbReference type="ARBA" id="ARBA00022777"/>
    </source>
</evidence>
<keyword evidence="4" id="KW-0597">Phosphoprotein</keyword>
<evidence type="ECO:0000259" key="12">
    <source>
        <dbReference type="PROSITE" id="PS50109"/>
    </source>
</evidence>
<evidence type="ECO:0000256" key="2">
    <source>
        <dbReference type="ARBA" id="ARBA00004236"/>
    </source>
</evidence>
<protein>
    <recommendedName>
        <fullName evidence="3">histidine kinase</fullName>
        <ecNumber evidence="3">2.7.13.3</ecNumber>
    </recommendedName>
</protein>
<organism evidence="14 15">
    <name type="scientific">Prescottella soli</name>
    <dbReference type="NCBI Taxonomy" id="1543852"/>
    <lineage>
        <taxon>Bacteria</taxon>
        <taxon>Bacillati</taxon>
        <taxon>Actinomycetota</taxon>
        <taxon>Actinomycetes</taxon>
        <taxon>Mycobacteriales</taxon>
        <taxon>Nocardiaceae</taxon>
        <taxon>Prescottella</taxon>
    </lineage>
</organism>
<dbReference type="CDD" id="cd06225">
    <property type="entry name" value="HAMP"/>
    <property type="match status" value="1"/>
</dbReference>
<dbReference type="InterPro" id="IPR003660">
    <property type="entry name" value="HAMP_dom"/>
</dbReference>
<dbReference type="Pfam" id="PF00672">
    <property type="entry name" value="HAMP"/>
    <property type="match status" value="1"/>
</dbReference>
<keyword evidence="7" id="KW-0418">Kinase</keyword>
<keyword evidence="8 11" id="KW-1133">Transmembrane helix</keyword>
<dbReference type="SUPFAM" id="SSF158472">
    <property type="entry name" value="HAMP domain-like"/>
    <property type="match status" value="1"/>
</dbReference>
<dbReference type="InterPro" id="IPR003594">
    <property type="entry name" value="HATPase_dom"/>
</dbReference>
<dbReference type="PANTHER" id="PTHR45436">
    <property type="entry name" value="SENSOR HISTIDINE KINASE YKOH"/>
    <property type="match status" value="1"/>
</dbReference>
<dbReference type="PRINTS" id="PR00344">
    <property type="entry name" value="BCTRLSENSOR"/>
</dbReference>
<gene>
    <name evidence="14" type="ORF">ABEU19_004412</name>
</gene>
<feature type="transmembrane region" description="Helical" evidence="11">
    <location>
        <begin position="20"/>
        <end position="41"/>
    </location>
</feature>
<dbReference type="Gene3D" id="3.30.565.10">
    <property type="entry name" value="Histidine kinase-like ATPase, C-terminal domain"/>
    <property type="match status" value="1"/>
</dbReference>
<keyword evidence="14" id="KW-0067">ATP-binding</keyword>
<evidence type="ECO:0000256" key="5">
    <source>
        <dbReference type="ARBA" id="ARBA00022679"/>
    </source>
</evidence>
<dbReference type="Proteomes" id="UP001629744">
    <property type="component" value="Unassembled WGS sequence"/>
</dbReference>
<keyword evidence="14" id="KW-0547">Nucleotide-binding</keyword>
<evidence type="ECO:0000256" key="8">
    <source>
        <dbReference type="ARBA" id="ARBA00022989"/>
    </source>
</evidence>
<keyword evidence="9" id="KW-0902">Two-component regulatory system</keyword>
<dbReference type="InterPro" id="IPR036890">
    <property type="entry name" value="HATPase_C_sf"/>
</dbReference>
<dbReference type="SUPFAM" id="SSF47384">
    <property type="entry name" value="Homodimeric domain of signal transducing histidine kinase"/>
    <property type="match status" value="1"/>
</dbReference>
<evidence type="ECO:0000256" key="1">
    <source>
        <dbReference type="ARBA" id="ARBA00000085"/>
    </source>
</evidence>
<dbReference type="PROSITE" id="PS50109">
    <property type="entry name" value="HIS_KIN"/>
    <property type="match status" value="1"/>
</dbReference>
<evidence type="ECO:0000313" key="14">
    <source>
        <dbReference type="EMBL" id="MFM1730871.1"/>
    </source>
</evidence>
<comment type="subcellular location">
    <subcellularLocation>
        <location evidence="2">Cell membrane</location>
    </subcellularLocation>
</comment>
<keyword evidence="10 11" id="KW-0472">Membrane</keyword>
<dbReference type="SMART" id="SM00387">
    <property type="entry name" value="HATPase_c"/>
    <property type="match status" value="1"/>
</dbReference>
<dbReference type="InterPro" id="IPR005467">
    <property type="entry name" value="His_kinase_dom"/>
</dbReference>
<reference evidence="14 15" key="1">
    <citation type="submission" date="2023-11" db="EMBL/GenBank/DDBJ databases">
        <authorList>
            <person name="Val-Calvo J."/>
            <person name="Scortti M."/>
            <person name="Vazquez-Boland J."/>
        </authorList>
    </citation>
    <scope>NUCLEOTIDE SEQUENCE [LARGE SCALE GENOMIC DNA]</scope>
    <source>
        <strain evidence="14 15">DSM 46662</strain>
    </source>
</reference>
<dbReference type="InterPro" id="IPR003661">
    <property type="entry name" value="HisK_dim/P_dom"/>
</dbReference>
<feature type="transmembrane region" description="Helical" evidence="11">
    <location>
        <begin position="162"/>
        <end position="185"/>
    </location>
</feature>
<dbReference type="Pfam" id="PF02518">
    <property type="entry name" value="HATPase_c"/>
    <property type="match status" value="1"/>
</dbReference>
<evidence type="ECO:0000313" key="15">
    <source>
        <dbReference type="Proteomes" id="UP001629744"/>
    </source>
</evidence>
<dbReference type="PANTHER" id="PTHR45436:SF5">
    <property type="entry name" value="SENSOR HISTIDINE KINASE TRCS"/>
    <property type="match status" value="1"/>
</dbReference>
<accession>A0ABW9G1R9</accession>
<feature type="domain" description="HAMP" evidence="13">
    <location>
        <begin position="186"/>
        <end position="239"/>
    </location>
</feature>
<evidence type="ECO:0000256" key="3">
    <source>
        <dbReference type="ARBA" id="ARBA00012438"/>
    </source>
</evidence>
<dbReference type="SMART" id="SM00388">
    <property type="entry name" value="HisKA"/>
    <property type="match status" value="1"/>
</dbReference>
<dbReference type="Gene3D" id="1.10.287.130">
    <property type="match status" value="1"/>
</dbReference>
<evidence type="ECO:0000256" key="9">
    <source>
        <dbReference type="ARBA" id="ARBA00023012"/>
    </source>
</evidence>
<feature type="domain" description="Histidine kinase" evidence="12">
    <location>
        <begin position="247"/>
        <end position="456"/>
    </location>
</feature>
<dbReference type="EC" id="2.7.13.3" evidence="3"/>
<evidence type="ECO:0000256" key="11">
    <source>
        <dbReference type="SAM" id="Phobius"/>
    </source>
</evidence>
<dbReference type="GO" id="GO:0005524">
    <property type="term" value="F:ATP binding"/>
    <property type="evidence" value="ECO:0007669"/>
    <property type="project" value="UniProtKB-KW"/>
</dbReference>
<dbReference type="InterPro" id="IPR050428">
    <property type="entry name" value="TCS_sensor_his_kinase"/>
</dbReference>
<dbReference type="CDD" id="cd00082">
    <property type="entry name" value="HisKA"/>
    <property type="match status" value="1"/>
</dbReference>
<dbReference type="RefSeq" id="WP_348610266.1">
    <property type="nucleotide sequence ID" value="NZ_CP157276.1"/>
</dbReference>
<sequence>MRVGPLDPRRWNVRARSAVAAALVVIFCLVLAGGAMVFVLYRALGQSARDAAEARAQQIATQLQNASPASLDPGLLATDDQVGVIQVLGPDRSIVVESAGAAQSPLAAPLSEPWKVESVGRVKDRQGGDYWIVAHSAGPTAAPWTVLVGADREPVERVVTTVALLLAAGGPIVVALVALATYRLVGAALEPVEQIRTRVSSISSGKLDERVPVPGTHDEIARLAETMNDMLARLEHGSVTQRRFVSDASHELRSPLATITAALELAHSKPELIDTALVDDTLLPEARRMRDLLEDLLILARADEQGLTATATDVDLDDILFAEAARCRALPDIRARTQIAPARVHGDPRQLARMVRNLVDNAVRHAHNEIRLECRIHEGSAVITVQDDGPGVPEAQRARIFERFVRLDSPRTRDGGGTGLGLAIVAEIVAVHRGTVLVTEPEGGGARFVVTLPADSADQTSDSRQ</sequence>
<dbReference type="PROSITE" id="PS50885">
    <property type="entry name" value="HAMP"/>
    <property type="match status" value="1"/>
</dbReference>
<keyword evidence="6 11" id="KW-0812">Transmembrane</keyword>
<dbReference type="SUPFAM" id="SSF55874">
    <property type="entry name" value="ATPase domain of HSP90 chaperone/DNA topoisomerase II/histidine kinase"/>
    <property type="match status" value="1"/>
</dbReference>
<keyword evidence="15" id="KW-1185">Reference proteome</keyword>
<proteinExistence type="predicted"/>
<name>A0ABW9G1R9_9NOCA</name>
<dbReference type="EMBL" id="JBDLNU010000006">
    <property type="protein sequence ID" value="MFM1730871.1"/>
    <property type="molecule type" value="Genomic_DNA"/>
</dbReference>
<comment type="caution">
    <text evidence="14">The sequence shown here is derived from an EMBL/GenBank/DDBJ whole genome shotgun (WGS) entry which is preliminary data.</text>
</comment>
<dbReference type="Gene3D" id="6.10.340.10">
    <property type="match status" value="1"/>
</dbReference>
<dbReference type="SMART" id="SM00304">
    <property type="entry name" value="HAMP"/>
    <property type="match status" value="1"/>
</dbReference>
<keyword evidence="5" id="KW-0808">Transferase</keyword>
<dbReference type="InterPro" id="IPR004358">
    <property type="entry name" value="Sig_transdc_His_kin-like_C"/>
</dbReference>
<dbReference type="Pfam" id="PF00512">
    <property type="entry name" value="HisKA"/>
    <property type="match status" value="1"/>
</dbReference>
<comment type="catalytic activity">
    <reaction evidence="1">
        <text>ATP + protein L-histidine = ADP + protein N-phospho-L-histidine.</text>
        <dbReference type="EC" id="2.7.13.3"/>
    </reaction>
</comment>
<evidence type="ECO:0000256" key="4">
    <source>
        <dbReference type="ARBA" id="ARBA00022553"/>
    </source>
</evidence>